<dbReference type="Gene3D" id="3.40.190.10">
    <property type="entry name" value="Periplasmic binding protein-like II"/>
    <property type="match status" value="1"/>
</dbReference>
<dbReference type="GO" id="GO:0043190">
    <property type="term" value="C:ATP-binding cassette (ABC) transporter complex"/>
    <property type="evidence" value="ECO:0007669"/>
    <property type="project" value="InterPro"/>
</dbReference>
<dbReference type="GO" id="GO:0042597">
    <property type="term" value="C:periplasmic space"/>
    <property type="evidence" value="ECO:0007669"/>
    <property type="project" value="UniProtKB-ARBA"/>
</dbReference>
<dbReference type="RefSeq" id="WP_203765123.1">
    <property type="nucleotide sequence ID" value="NZ_BAAAYJ010000018.1"/>
</dbReference>
<evidence type="ECO:0000313" key="8">
    <source>
        <dbReference type="Proteomes" id="UP000647172"/>
    </source>
</evidence>
<comment type="caution">
    <text evidence="7">The sequence shown here is derived from an EMBL/GenBank/DDBJ whole genome shotgun (WGS) entry which is preliminary data.</text>
</comment>
<gene>
    <name evidence="7" type="ORF">Ani05nite_08260</name>
</gene>
<sequence>MSVPPGMSRRAILGLTASALAATALTACGGDSGGSSAGSGQGTLTIGFDNEPVSLDPALSSAISSDRNLLNLFYEGLVRQEKDGTIVPALAESWKVDGSALTFTLRTGVTFHDGSPFDADAAAWNLKRVIDPATRSTKAGTLSTIASVTVLDPRTVRIQTKSPDPLLLTQLSYEPGMMVSRKAASAAGKDFGRGPVGTGPFVLERWIAKSQLVAKRNPGYWRKDAAGQALPRLDKVVVRFITEPKTLRAELSTGGVQLLRALPPEEYTQLKDNAQVRLEDLGVRRSYYLAVNSTRAPFDKLAPRRALAGAIDRDGVGQTAASGEYDLTATFATKADWFADPTLPVPAFDAAKAGAAFAAAGVGAGTPLKLVVRNRPPDPTIAQLIQANLRAAGLEVTIEALQLESYLDTLKKGDFDLGLGVIDVPRYDPSLTFDPYLSSTGPNNFSKIKDPELDKVLAAGRAAPDRKVRTEAYTDVQRRVLDQSHLVFLHQARSPVIHRSDLSGLAFDLDGQWRLHEARLGR</sequence>
<dbReference type="PANTHER" id="PTHR30290:SF10">
    <property type="entry name" value="PERIPLASMIC OLIGOPEPTIDE-BINDING PROTEIN-RELATED"/>
    <property type="match status" value="1"/>
</dbReference>
<dbReference type="InterPro" id="IPR030678">
    <property type="entry name" value="Peptide/Ni-bd"/>
</dbReference>
<dbReference type="PROSITE" id="PS51318">
    <property type="entry name" value="TAT"/>
    <property type="match status" value="1"/>
</dbReference>
<dbReference type="InterPro" id="IPR039424">
    <property type="entry name" value="SBP_5"/>
</dbReference>
<dbReference type="InterPro" id="IPR006311">
    <property type="entry name" value="TAT_signal"/>
</dbReference>
<dbReference type="PIRSF" id="PIRSF002741">
    <property type="entry name" value="MppA"/>
    <property type="match status" value="1"/>
</dbReference>
<dbReference type="GO" id="GO:0030313">
    <property type="term" value="C:cell envelope"/>
    <property type="evidence" value="ECO:0007669"/>
    <property type="project" value="UniProtKB-SubCell"/>
</dbReference>
<protein>
    <submittedName>
        <fullName evidence="7">ABC transporter substrate-binding protein</fullName>
    </submittedName>
</protein>
<dbReference type="SUPFAM" id="SSF53850">
    <property type="entry name" value="Periplasmic binding protein-like II"/>
    <property type="match status" value="1"/>
</dbReference>
<dbReference type="PANTHER" id="PTHR30290">
    <property type="entry name" value="PERIPLASMIC BINDING COMPONENT OF ABC TRANSPORTER"/>
    <property type="match status" value="1"/>
</dbReference>
<feature type="domain" description="Solute-binding protein family 5" evidence="6">
    <location>
        <begin position="85"/>
        <end position="443"/>
    </location>
</feature>
<dbReference type="InterPro" id="IPR000914">
    <property type="entry name" value="SBP_5_dom"/>
</dbReference>
<dbReference type="AlphaFoldDB" id="A0A919JE42"/>
<feature type="signal peptide" evidence="5">
    <location>
        <begin position="1"/>
        <end position="21"/>
    </location>
</feature>
<dbReference type="GO" id="GO:1904680">
    <property type="term" value="F:peptide transmembrane transporter activity"/>
    <property type="evidence" value="ECO:0007669"/>
    <property type="project" value="TreeGrafter"/>
</dbReference>
<evidence type="ECO:0000256" key="2">
    <source>
        <dbReference type="ARBA" id="ARBA00005695"/>
    </source>
</evidence>
<proteinExistence type="inferred from homology"/>
<dbReference type="EMBL" id="BOMQ01000009">
    <property type="protein sequence ID" value="GIE47292.1"/>
    <property type="molecule type" value="Genomic_DNA"/>
</dbReference>
<name>A0A919JE42_9ACTN</name>
<dbReference type="Gene3D" id="3.90.76.10">
    <property type="entry name" value="Dipeptide-binding Protein, Domain 1"/>
    <property type="match status" value="1"/>
</dbReference>
<evidence type="ECO:0000313" key="7">
    <source>
        <dbReference type="EMBL" id="GIE47292.1"/>
    </source>
</evidence>
<keyword evidence="4 5" id="KW-0732">Signal</keyword>
<dbReference type="Gene3D" id="3.10.105.10">
    <property type="entry name" value="Dipeptide-binding Protein, Domain 3"/>
    <property type="match status" value="1"/>
</dbReference>
<accession>A0A919JE42</accession>
<evidence type="ECO:0000256" key="4">
    <source>
        <dbReference type="ARBA" id="ARBA00022729"/>
    </source>
</evidence>
<evidence type="ECO:0000256" key="1">
    <source>
        <dbReference type="ARBA" id="ARBA00004196"/>
    </source>
</evidence>
<reference evidence="7" key="1">
    <citation type="submission" date="2021-01" db="EMBL/GenBank/DDBJ databases">
        <title>Whole genome shotgun sequence of Actinoplanes nipponensis NBRC 14063.</title>
        <authorList>
            <person name="Komaki H."/>
            <person name="Tamura T."/>
        </authorList>
    </citation>
    <scope>NUCLEOTIDE SEQUENCE</scope>
    <source>
        <strain evidence="7">NBRC 14063</strain>
    </source>
</reference>
<feature type="chain" id="PRO_5039654195" evidence="5">
    <location>
        <begin position="22"/>
        <end position="522"/>
    </location>
</feature>
<comment type="similarity">
    <text evidence="2">Belongs to the bacterial solute-binding protein 5 family.</text>
</comment>
<dbReference type="Proteomes" id="UP000647172">
    <property type="component" value="Unassembled WGS sequence"/>
</dbReference>
<evidence type="ECO:0000256" key="5">
    <source>
        <dbReference type="SAM" id="SignalP"/>
    </source>
</evidence>
<keyword evidence="3" id="KW-0813">Transport</keyword>
<keyword evidence="8" id="KW-1185">Reference proteome</keyword>
<evidence type="ECO:0000259" key="6">
    <source>
        <dbReference type="Pfam" id="PF00496"/>
    </source>
</evidence>
<organism evidence="7 8">
    <name type="scientific">Actinoplanes nipponensis</name>
    <dbReference type="NCBI Taxonomy" id="135950"/>
    <lineage>
        <taxon>Bacteria</taxon>
        <taxon>Bacillati</taxon>
        <taxon>Actinomycetota</taxon>
        <taxon>Actinomycetes</taxon>
        <taxon>Micromonosporales</taxon>
        <taxon>Micromonosporaceae</taxon>
        <taxon>Actinoplanes</taxon>
    </lineage>
</organism>
<dbReference type="CDD" id="cd00995">
    <property type="entry name" value="PBP2_NikA_DppA_OppA_like"/>
    <property type="match status" value="1"/>
</dbReference>
<dbReference type="Pfam" id="PF00496">
    <property type="entry name" value="SBP_bac_5"/>
    <property type="match status" value="1"/>
</dbReference>
<dbReference type="GO" id="GO:0015833">
    <property type="term" value="P:peptide transport"/>
    <property type="evidence" value="ECO:0007669"/>
    <property type="project" value="TreeGrafter"/>
</dbReference>
<comment type="subcellular location">
    <subcellularLocation>
        <location evidence="1">Cell envelope</location>
    </subcellularLocation>
</comment>
<evidence type="ECO:0000256" key="3">
    <source>
        <dbReference type="ARBA" id="ARBA00022448"/>
    </source>
</evidence>